<evidence type="ECO:0000313" key="1">
    <source>
        <dbReference type="EMBL" id="KUG17465.1"/>
    </source>
</evidence>
<accession>A0A0W8F9C4</accession>
<proteinExistence type="predicted"/>
<protein>
    <submittedName>
        <fullName evidence="1">Uncharacterized protein</fullName>
    </submittedName>
</protein>
<sequence length="38" mass="4412">MIRNARGIRRTAEMNADAFAPFELREENICEYISGPIR</sequence>
<organism evidence="1">
    <name type="scientific">hydrocarbon metagenome</name>
    <dbReference type="NCBI Taxonomy" id="938273"/>
    <lineage>
        <taxon>unclassified sequences</taxon>
        <taxon>metagenomes</taxon>
        <taxon>ecological metagenomes</taxon>
    </lineage>
</organism>
<dbReference type="EMBL" id="LNQE01001440">
    <property type="protein sequence ID" value="KUG17465.1"/>
    <property type="molecule type" value="Genomic_DNA"/>
</dbReference>
<comment type="caution">
    <text evidence="1">The sequence shown here is derived from an EMBL/GenBank/DDBJ whole genome shotgun (WGS) entry which is preliminary data.</text>
</comment>
<dbReference type="AlphaFoldDB" id="A0A0W8F9C4"/>
<reference evidence="1" key="1">
    <citation type="journal article" date="2015" name="Proc. Natl. Acad. Sci. U.S.A.">
        <title>Networks of energetic and metabolic interactions define dynamics in microbial communities.</title>
        <authorList>
            <person name="Embree M."/>
            <person name="Liu J.K."/>
            <person name="Al-Bassam M.M."/>
            <person name="Zengler K."/>
        </authorList>
    </citation>
    <scope>NUCLEOTIDE SEQUENCE</scope>
</reference>
<gene>
    <name evidence="1" type="ORF">ASZ90_012861</name>
</gene>
<name>A0A0W8F9C4_9ZZZZ</name>